<keyword evidence="3 8" id="KW-0396">Initiation factor</keyword>
<dbReference type="SUPFAM" id="SSF82171">
    <property type="entry name" value="DPP6 N-terminal domain-like"/>
    <property type="match status" value="1"/>
</dbReference>
<evidence type="ECO:0000256" key="1">
    <source>
        <dbReference type="ARBA" id="ARBA00009573"/>
    </source>
</evidence>
<feature type="region of interest" description="Disordered" evidence="9">
    <location>
        <begin position="420"/>
        <end position="552"/>
    </location>
</feature>
<proteinExistence type="inferred from homology"/>
<evidence type="ECO:0000259" key="10">
    <source>
        <dbReference type="Pfam" id="PF08662"/>
    </source>
</evidence>
<reference evidence="11" key="1">
    <citation type="submission" date="2020-05" db="EMBL/GenBank/DDBJ databases">
        <title>Phylogenomic resolution of chytrid fungi.</title>
        <authorList>
            <person name="Stajich J.E."/>
            <person name="Amses K."/>
            <person name="Simmons R."/>
            <person name="Seto K."/>
            <person name="Myers J."/>
            <person name="Bonds A."/>
            <person name="Quandt C.A."/>
            <person name="Barry K."/>
            <person name="Liu P."/>
            <person name="Grigoriev I."/>
            <person name="Longcore J.E."/>
            <person name="James T.Y."/>
        </authorList>
    </citation>
    <scope>NUCLEOTIDE SEQUENCE</scope>
    <source>
        <strain evidence="11">JEL0379</strain>
    </source>
</reference>
<protein>
    <recommendedName>
        <fullName evidence="2 8">Eukaryotic translation initiation factor 2A</fullName>
        <shortName evidence="8">eIF-2A</shortName>
    </recommendedName>
</protein>
<evidence type="ECO:0000256" key="5">
    <source>
        <dbReference type="ARBA" id="ARBA00022737"/>
    </source>
</evidence>
<dbReference type="GO" id="GO:0003743">
    <property type="term" value="F:translation initiation factor activity"/>
    <property type="evidence" value="ECO:0007669"/>
    <property type="project" value="UniProtKB-UniRule"/>
</dbReference>
<comment type="function">
    <text evidence="8">Functions in the early steps of protein synthesis of a small number of specific mRNAs. Acts by directing the binding of methionyl-tRNAi to 40S ribosomal subunits. In contrast to the eIF-2 complex, it binds methionyl-tRNAi to 40S subunits in a codon-dependent manner, whereas the eIF-2 complex binds methionyl-tRNAi to 40S subunits in a GTP-dependent manner.</text>
</comment>
<organism evidence="11 12">
    <name type="scientific">Geranomyces variabilis</name>
    <dbReference type="NCBI Taxonomy" id="109894"/>
    <lineage>
        <taxon>Eukaryota</taxon>
        <taxon>Fungi</taxon>
        <taxon>Fungi incertae sedis</taxon>
        <taxon>Chytridiomycota</taxon>
        <taxon>Chytridiomycota incertae sedis</taxon>
        <taxon>Chytridiomycetes</taxon>
        <taxon>Spizellomycetales</taxon>
        <taxon>Powellomycetaceae</taxon>
        <taxon>Geranomyces</taxon>
    </lineage>
</organism>
<feature type="domain" description="Translation initiation factor beta propellor-like" evidence="10">
    <location>
        <begin position="214"/>
        <end position="407"/>
    </location>
</feature>
<dbReference type="GO" id="GO:0043022">
    <property type="term" value="F:ribosome binding"/>
    <property type="evidence" value="ECO:0007669"/>
    <property type="project" value="UniProtKB-UniRule"/>
</dbReference>
<dbReference type="GO" id="GO:0003729">
    <property type="term" value="F:mRNA binding"/>
    <property type="evidence" value="ECO:0007669"/>
    <property type="project" value="TreeGrafter"/>
</dbReference>
<name>A0AAD5TFX0_9FUNG</name>
<dbReference type="Pfam" id="PF08662">
    <property type="entry name" value="eIF2A"/>
    <property type="match status" value="1"/>
</dbReference>
<evidence type="ECO:0000313" key="12">
    <source>
        <dbReference type="Proteomes" id="UP001212152"/>
    </source>
</evidence>
<dbReference type="Gene3D" id="2.130.10.10">
    <property type="entry name" value="YVTN repeat-like/Quinoprotein amine dehydrogenase"/>
    <property type="match status" value="2"/>
</dbReference>
<evidence type="ECO:0000256" key="2">
    <source>
        <dbReference type="ARBA" id="ARBA00013819"/>
    </source>
</evidence>
<feature type="compositionally biased region" description="Pro residues" evidence="9">
    <location>
        <begin position="520"/>
        <end position="531"/>
    </location>
</feature>
<evidence type="ECO:0000256" key="7">
    <source>
        <dbReference type="ARBA" id="ARBA00022917"/>
    </source>
</evidence>
<sequence>MANAGPIPQFAYRSNNGLLVSSGPPQNSLVEGFSSTEDVRVFEYSPNGKYLAWVLQESVKIFDASTHELVQELPQKNVIEIEFSPKGTFVSTWERLVKNADSETNPHKNLIVWEVATGAQLISFTQKNQTGWNVDWTAEETYCARLVSNEVQFYNPKDVATGICARLKTDGIADFSLSPGKRLTVAAFIPEKKGQPASVRLYDFANLNVPLTSKAFYRADSVQFNWNALGTNVLVFTHTDVDKTGQSYYGETNLYYLSITGNFDCKVELDKAGPIHDVTWSPNAKEFVVVYGSMPAKATLFDHRANPIYDFGSAARNTVKFNAHGRLLFIGGFGNLAGDMDIWDRKTFKKLATVHAANSSSCEWCPDGKHIMTATLYKRLKVDNGIKLWHYTGVLVHAVDVKEMYQVGWRNTPAEYYPELRSLSPPPQSSLSAPAAPAKPMGVYRPPGARGSATPSFFKDRDSGSASPSGRSVGSDRSGGGIPGLAPAGGDDKGLSKTAAKNKKKREARKRDDGVASPADEPPAPPAPVEPAPSSQAVSDLEKKHKTVSKKLKQISDIKAKIAAGEKVELTQKTKAEGEVVVREELEAIRKQMEKLGIKPAN</sequence>
<feature type="compositionally biased region" description="Low complexity" evidence="9">
    <location>
        <begin position="467"/>
        <end position="476"/>
    </location>
</feature>
<evidence type="ECO:0000256" key="6">
    <source>
        <dbReference type="ARBA" id="ARBA00022845"/>
    </source>
</evidence>
<accession>A0AAD5TFX0</accession>
<evidence type="ECO:0000256" key="9">
    <source>
        <dbReference type="SAM" id="MobiDB-lite"/>
    </source>
</evidence>
<feature type="compositionally biased region" description="Low complexity" evidence="9">
    <location>
        <begin position="429"/>
        <end position="438"/>
    </location>
</feature>
<comment type="similarity">
    <text evidence="1 8">Belongs to the WD repeat EIF2A family.</text>
</comment>
<evidence type="ECO:0000256" key="3">
    <source>
        <dbReference type="ARBA" id="ARBA00022540"/>
    </source>
</evidence>
<dbReference type="PIRSF" id="PIRSF017222">
    <property type="entry name" value="eIF2A"/>
    <property type="match status" value="1"/>
</dbReference>
<dbReference type="GO" id="GO:0000049">
    <property type="term" value="F:tRNA binding"/>
    <property type="evidence" value="ECO:0007669"/>
    <property type="project" value="UniProtKB-UniRule"/>
</dbReference>
<dbReference type="InterPro" id="IPR015943">
    <property type="entry name" value="WD40/YVTN_repeat-like_dom_sf"/>
</dbReference>
<gene>
    <name evidence="11" type="ORF">HDU87_006056</name>
</gene>
<dbReference type="PANTHER" id="PTHR13227">
    <property type="entry name" value="EUKARYOTIC TRANSLATION INITIATION FACTOR 2A"/>
    <property type="match status" value="1"/>
</dbReference>
<keyword evidence="4" id="KW-0853">WD repeat</keyword>
<evidence type="ECO:0000313" key="11">
    <source>
        <dbReference type="EMBL" id="KAJ3175559.1"/>
    </source>
</evidence>
<evidence type="ECO:0000256" key="8">
    <source>
        <dbReference type="PIRNR" id="PIRNR017222"/>
    </source>
</evidence>
<keyword evidence="5" id="KW-0677">Repeat</keyword>
<evidence type="ECO:0000256" key="4">
    <source>
        <dbReference type="ARBA" id="ARBA00022574"/>
    </source>
</evidence>
<keyword evidence="12" id="KW-1185">Reference proteome</keyword>
<dbReference type="InterPro" id="IPR013979">
    <property type="entry name" value="TIF_beta_prop-like"/>
</dbReference>
<dbReference type="EMBL" id="JADGJQ010000050">
    <property type="protein sequence ID" value="KAJ3175559.1"/>
    <property type="molecule type" value="Genomic_DNA"/>
</dbReference>
<comment type="caution">
    <text evidence="11">The sequence shown here is derived from an EMBL/GenBank/DDBJ whole genome shotgun (WGS) entry which is preliminary data.</text>
</comment>
<keyword evidence="7 8" id="KW-0648">Protein biosynthesis</keyword>
<dbReference type="Proteomes" id="UP001212152">
    <property type="component" value="Unassembled WGS sequence"/>
</dbReference>
<dbReference type="GO" id="GO:0006417">
    <property type="term" value="P:regulation of translation"/>
    <property type="evidence" value="ECO:0007669"/>
    <property type="project" value="UniProtKB-KW"/>
</dbReference>
<dbReference type="PANTHER" id="PTHR13227:SF0">
    <property type="entry name" value="EUKARYOTIC TRANSLATION INITIATION FACTOR 2A"/>
    <property type="match status" value="1"/>
</dbReference>
<dbReference type="InterPro" id="IPR011387">
    <property type="entry name" value="TIF2A"/>
</dbReference>
<keyword evidence="6 8" id="KW-0810">Translation regulation</keyword>
<dbReference type="AlphaFoldDB" id="A0AAD5TFX0"/>
<dbReference type="GO" id="GO:0022627">
    <property type="term" value="C:cytosolic small ribosomal subunit"/>
    <property type="evidence" value="ECO:0007669"/>
    <property type="project" value="TreeGrafter"/>
</dbReference>